<evidence type="ECO:0000256" key="2">
    <source>
        <dbReference type="SAM" id="MobiDB-lite"/>
    </source>
</evidence>
<protein>
    <submittedName>
        <fullName evidence="3">Uncharacterized protein</fullName>
    </submittedName>
</protein>
<feature type="coiled-coil region" evidence="1">
    <location>
        <begin position="24"/>
        <end position="83"/>
    </location>
</feature>
<reference evidence="3" key="1">
    <citation type="submission" date="2022-06" db="EMBL/GenBank/DDBJ databases">
        <title>Genome Sequence of Candolleomyces eurysporus.</title>
        <authorList>
            <person name="Buettner E."/>
        </authorList>
    </citation>
    <scope>NUCLEOTIDE SEQUENCE</scope>
    <source>
        <strain evidence="3">VTCC 930004</strain>
    </source>
</reference>
<name>A0A9W8MAS3_9AGAR</name>
<feature type="non-terminal residue" evidence="3">
    <location>
        <position position="1"/>
    </location>
</feature>
<keyword evidence="1" id="KW-0175">Coiled coil</keyword>
<comment type="caution">
    <text evidence="3">The sequence shown here is derived from an EMBL/GenBank/DDBJ whole genome shotgun (WGS) entry which is preliminary data.</text>
</comment>
<dbReference type="OrthoDB" id="3147752at2759"/>
<sequence>MEPARGPAIEERAEGISQDQQTALLKKDAEIADLKQQLHVALENWSKWEHRAHDVEQSTQRQIQDLKRQLNLTTQRLDDKSKMLGDRIEELASAQAFVTTADQCSTAEVSSMVEQLNEDIYQCAAFMVDAIFDVRNSRRPVDGQMEAAFAKAQKEARSAMVERWDENLVNRLEADLSSEENVLVECLIQSMLVKWCYEITSPFFHESRRTRRTLTQVWKGIGSLKGPAVANNWRAMTFSQLKTKEVDTKPTADKIDSFMIFCGWRHQAEAGNLPTKVNEKLRELAQKARKIKEMAFEGILSTDVRTFYPSVEDRYDPSTMQDGHDTGKVEAGGRIICSTGLGVEAVAKRRDPSTQEKTRRLVALKSSVLLASTLGSK</sequence>
<evidence type="ECO:0000313" key="3">
    <source>
        <dbReference type="EMBL" id="KAJ2922253.1"/>
    </source>
</evidence>
<proteinExistence type="predicted"/>
<keyword evidence="4" id="KW-1185">Reference proteome</keyword>
<feature type="region of interest" description="Disordered" evidence="2">
    <location>
        <begin position="1"/>
        <end position="21"/>
    </location>
</feature>
<gene>
    <name evidence="3" type="ORF">H1R20_g14839</name>
</gene>
<dbReference type="AlphaFoldDB" id="A0A9W8MAS3"/>
<dbReference type="EMBL" id="JANBPK010001502">
    <property type="protein sequence ID" value="KAJ2922253.1"/>
    <property type="molecule type" value="Genomic_DNA"/>
</dbReference>
<accession>A0A9W8MAS3</accession>
<evidence type="ECO:0000256" key="1">
    <source>
        <dbReference type="SAM" id="Coils"/>
    </source>
</evidence>
<evidence type="ECO:0000313" key="4">
    <source>
        <dbReference type="Proteomes" id="UP001140091"/>
    </source>
</evidence>
<dbReference type="Proteomes" id="UP001140091">
    <property type="component" value="Unassembled WGS sequence"/>
</dbReference>
<organism evidence="3 4">
    <name type="scientific">Candolleomyces eurysporus</name>
    <dbReference type="NCBI Taxonomy" id="2828524"/>
    <lineage>
        <taxon>Eukaryota</taxon>
        <taxon>Fungi</taxon>
        <taxon>Dikarya</taxon>
        <taxon>Basidiomycota</taxon>
        <taxon>Agaricomycotina</taxon>
        <taxon>Agaricomycetes</taxon>
        <taxon>Agaricomycetidae</taxon>
        <taxon>Agaricales</taxon>
        <taxon>Agaricineae</taxon>
        <taxon>Psathyrellaceae</taxon>
        <taxon>Candolleomyces</taxon>
    </lineage>
</organism>